<evidence type="ECO:0000256" key="1">
    <source>
        <dbReference type="SAM" id="Coils"/>
    </source>
</evidence>
<keyword evidence="5" id="KW-1185">Reference proteome</keyword>
<proteinExistence type="predicted"/>
<feature type="transmembrane region" description="Helical" evidence="2">
    <location>
        <begin position="313"/>
        <end position="330"/>
    </location>
</feature>
<evidence type="ECO:0000259" key="3">
    <source>
        <dbReference type="Pfam" id="PF05569"/>
    </source>
</evidence>
<dbReference type="InterPro" id="IPR052173">
    <property type="entry name" value="Beta-lactam_resp_regulator"/>
</dbReference>
<dbReference type="Pfam" id="PF05569">
    <property type="entry name" value="Peptidase_M56"/>
    <property type="match status" value="1"/>
</dbReference>
<accession>A0ABW9JB64</accession>
<feature type="transmembrane region" description="Helical" evidence="2">
    <location>
        <begin position="105"/>
        <end position="129"/>
    </location>
</feature>
<gene>
    <name evidence="4" type="ORF">E6A44_016285</name>
</gene>
<dbReference type="RefSeq" id="WP_138724227.1">
    <property type="nucleotide sequence ID" value="NZ_SSHJ02000008.1"/>
</dbReference>
<evidence type="ECO:0000256" key="2">
    <source>
        <dbReference type="SAM" id="Phobius"/>
    </source>
</evidence>
<organism evidence="4 5">
    <name type="scientific">Pedobacter ureilyticus</name>
    <dbReference type="NCBI Taxonomy" id="1393051"/>
    <lineage>
        <taxon>Bacteria</taxon>
        <taxon>Pseudomonadati</taxon>
        <taxon>Bacteroidota</taxon>
        <taxon>Sphingobacteriia</taxon>
        <taxon>Sphingobacteriales</taxon>
        <taxon>Sphingobacteriaceae</taxon>
        <taxon>Pedobacter</taxon>
    </lineage>
</organism>
<evidence type="ECO:0000313" key="5">
    <source>
        <dbReference type="Proteomes" id="UP001517247"/>
    </source>
</evidence>
<dbReference type="EMBL" id="SSHJ02000008">
    <property type="protein sequence ID" value="MFN0257150.1"/>
    <property type="molecule type" value="Genomic_DNA"/>
</dbReference>
<keyword evidence="1" id="KW-0175">Coiled coil</keyword>
<keyword evidence="2" id="KW-1133">Transmembrane helix</keyword>
<evidence type="ECO:0000313" key="4">
    <source>
        <dbReference type="EMBL" id="MFN0257150.1"/>
    </source>
</evidence>
<feature type="domain" description="Peptidase M56" evidence="3">
    <location>
        <begin position="21"/>
        <end position="298"/>
    </location>
</feature>
<comment type="caution">
    <text evidence="4">The sequence shown here is derived from an EMBL/GenBank/DDBJ whole genome shotgun (WGS) entry which is preliminary data.</text>
</comment>
<dbReference type="CDD" id="cd07341">
    <property type="entry name" value="M56_BlaR1_MecR1_like"/>
    <property type="match status" value="1"/>
</dbReference>
<feature type="coiled-coil region" evidence="1">
    <location>
        <begin position="567"/>
        <end position="594"/>
    </location>
</feature>
<feature type="transmembrane region" description="Helical" evidence="2">
    <location>
        <begin position="12"/>
        <end position="36"/>
    </location>
</feature>
<reference evidence="4 5" key="1">
    <citation type="submission" date="2024-12" db="EMBL/GenBank/DDBJ databases">
        <authorList>
            <person name="Hu S."/>
        </authorList>
    </citation>
    <scope>NUCLEOTIDE SEQUENCE [LARGE SCALE GENOMIC DNA]</scope>
    <source>
        <strain evidence="4 5">THG-T11</strain>
    </source>
</reference>
<feature type="transmembrane region" description="Helical" evidence="2">
    <location>
        <begin position="48"/>
        <end position="68"/>
    </location>
</feature>
<dbReference type="Proteomes" id="UP001517247">
    <property type="component" value="Unassembled WGS sequence"/>
</dbReference>
<sequence>MEAIINNLIKAIGWSILHSLWQGAIIFAVLFIALAVKPKMSARLKHNLSLGALVLIFVSFCLTFASLFNLPSKAAASTASLELNGPALQQLYHLTQSWSFKTESYFPFIVALYVVGISFQLIVLTSGYIKLKKLKQLHISAIPTEWLSVAENTLQKLAITKKVQFFLSEKVNVPLAVGFLKPVVLFPVALVAQLDIKQVEAILIHELSHIRRNDYILNLMKTGIETLLFFNPFVWLTIRFIHIEREHACDDLVVKLTNSPITYAHALLKLELIKDKTQPALSLAATGKNQHLYQRIKRITDMKTSYMNAKQKILALCLTLATVISLAWINPTNTETTKAKQKKSNTIASIIENAAHQKEGFSLPADTDTVKRKTKREIVIRNKDGKKTVYSSIDEMPDSLKIRIADFEKMMDSPEWKDRMAKIQLETEKLSKTFESKEWKDQIAKIEFNAKDMDKMFESKEWKDKMAKIEFHSKELEKKFDSPEWKEKIAKIELNGEKMAKMFESKEWKDNMAKIELRSKELAKQFNSPEWKEKMNKIEFNAKELDKKFKSPEWKKKMKELEELEKSPEYKQLREKYEKDVEELKKKKGISTDKAFLIYDGLNAMQMASLPHASVEAIKKAFLSSPKAIAKLEALAEAEPLK</sequence>
<keyword evidence="2" id="KW-0812">Transmembrane</keyword>
<dbReference type="PANTHER" id="PTHR34978:SF3">
    <property type="entry name" value="SLR0241 PROTEIN"/>
    <property type="match status" value="1"/>
</dbReference>
<name>A0ABW9JB64_9SPHI</name>
<dbReference type="InterPro" id="IPR008756">
    <property type="entry name" value="Peptidase_M56"/>
</dbReference>
<dbReference type="PANTHER" id="PTHR34978">
    <property type="entry name" value="POSSIBLE SENSOR-TRANSDUCER PROTEIN BLAR"/>
    <property type="match status" value="1"/>
</dbReference>
<protein>
    <submittedName>
        <fullName evidence="4">M56 family metallopeptidase</fullName>
    </submittedName>
</protein>
<keyword evidence="2" id="KW-0472">Membrane</keyword>
<dbReference type="Gene3D" id="3.30.2010.10">
    <property type="entry name" value="Metalloproteases ('zincins'), catalytic domain"/>
    <property type="match status" value="1"/>
</dbReference>